<feature type="domain" description="O-antigen ligase-related" evidence="6">
    <location>
        <begin position="217"/>
        <end position="361"/>
    </location>
</feature>
<reference evidence="7" key="1">
    <citation type="submission" date="2013-11" db="EMBL/GenBank/DDBJ databases">
        <title>Draft genome sequence and annotation of the entomopathogenic bacteria, Xenorhabdus cabanillasi strain JM26 and Xenorhabdus szentirmai strain DSM 16338.</title>
        <authorList>
            <person name="Gualtieri M."/>
            <person name="Ogier J.C."/>
            <person name="Pages S."/>
            <person name="Givaudan A."/>
            <person name="Gaudriault S."/>
        </authorList>
    </citation>
    <scope>NUCLEOTIDE SEQUENCE [LARGE SCALE GENOMIC DNA]</scope>
    <source>
        <strain evidence="7">DSM 16338</strain>
    </source>
</reference>
<keyword evidence="2 5" id="KW-0812">Transmembrane</keyword>
<evidence type="ECO:0000259" key="6">
    <source>
        <dbReference type="Pfam" id="PF04932"/>
    </source>
</evidence>
<dbReference type="RefSeq" id="WP_339950056.1">
    <property type="nucleotide sequence ID" value="NZ_CAWLWS010000099.1"/>
</dbReference>
<comment type="subcellular location">
    <subcellularLocation>
        <location evidence="1">Membrane</location>
        <topology evidence="1">Multi-pass membrane protein</topology>
    </subcellularLocation>
</comment>
<feature type="transmembrane region" description="Helical" evidence="5">
    <location>
        <begin position="383"/>
        <end position="402"/>
    </location>
</feature>
<gene>
    <name evidence="7" type="primary">rfaL</name>
    <name evidence="7" type="ORF">XSR1_40095</name>
</gene>
<dbReference type="GO" id="GO:0016874">
    <property type="term" value="F:ligase activity"/>
    <property type="evidence" value="ECO:0007669"/>
    <property type="project" value="UniProtKB-KW"/>
</dbReference>
<feature type="transmembrane region" description="Helical" evidence="5">
    <location>
        <begin position="187"/>
        <end position="203"/>
    </location>
</feature>
<name>W1J1X3_9GAMM</name>
<dbReference type="AlphaFoldDB" id="W1J1X3"/>
<feature type="transmembrane region" description="Helical" evidence="5">
    <location>
        <begin position="147"/>
        <end position="167"/>
    </location>
</feature>
<dbReference type="InterPro" id="IPR051533">
    <property type="entry name" value="WaaL-like"/>
</dbReference>
<feature type="transmembrane region" description="Helical" evidence="5">
    <location>
        <begin position="56"/>
        <end position="73"/>
    </location>
</feature>
<evidence type="ECO:0000256" key="5">
    <source>
        <dbReference type="SAM" id="Phobius"/>
    </source>
</evidence>
<evidence type="ECO:0000256" key="1">
    <source>
        <dbReference type="ARBA" id="ARBA00004141"/>
    </source>
</evidence>
<sequence length="432" mass="48893">MYHLQPDLIGIAENRLITMLNIRNKFNTNDSKQSLWNLSITGLYIILVYLPDITRYKNLVMILICITALYYLTKDFHQVTKSLCNHLFLCILLFVMAMFYSIGISIDPALSFKEMNKPILNGLLLFSFALPIVLYQESRENIAKMILVAFIIGMVAISLTDIAKYIVSYYATGEKPFTNYNHREFSYGFIFYFPVLLCTWALWKKHSLMSWLLLVIASAISLFLLLGTLSRGAWVAIAVVTVFIIIINREWKLTMAATLCLGLLVGVTHWSAAYNPETKLLLHKLTQTDSSHRYNNGTQGSAWSLIMENPIKGYGFGNKVYHQVYNSRVNDYPGWTFRTSIGPHNIFLSLWFSAGVIGLITTLLMTISGLVAGNCIIHQHRGVTRQAGLILLAAFIGIFIVRGAFENAYINELGLLFGLMIALCHKKDHEKS</sequence>
<feature type="transmembrane region" description="Helical" evidence="5">
    <location>
        <begin position="85"/>
        <end position="106"/>
    </location>
</feature>
<evidence type="ECO:0000313" key="7">
    <source>
        <dbReference type="EMBL" id="CDL84058.1"/>
    </source>
</evidence>
<comment type="caution">
    <text evidence="7">The sequence shown here is derived from an EMBL/GenBank/DDBJ whole genome shotgun (WGS) entry which is preliminary data.</text>
</comment>
<keyword evidence="7" id="KW-0436">Ligase</keyword>
<proteinExistence type="predicted"/>
<organism evidence="7 8">
    <name type="scientific">Xenorhabdus szentirmaii DSM 16338</name>
    <dbReference type="NCBI Taxonomy" id="1427518"/>
    <lineage>
        <taxon>Bacteria</taxon>
        <taxon>Pseudomonadati</taxon>
        <taxon>Pseudomonadota</taxon>
        <taxon>Gammaproteobacteria</taxon>
        <taxon>Enterobacterales</taxon>
        <taxon>Morganellaceae</taxon>
        <taxon>Xenorhabdus</taxon>
    </lineage>
</organism>
<feature type="transmembrane region" description="Helical" evidence="5">
    <location>
        <begin position="208"/>
        <end position="226"/>
    </location>
</feature>
<feature type="transmembrane region" description="Helical" evidence="5">
    <location>
        <begin position="118"/>
        <end position="135"/>
    </location>
</feature>
<dbReference type="STRING" id="1427518.XSR1_40095"/>
<keyword evidence="3 5" id="KW-1133">Transmembrane helix</keyword>
<dbReference type="NCBIfam" id="NF012031">
    <property type="entry name" value="PRK15487.1"/>
    <property type="match status" value="1"/>
</dbReference>
<dbReference type="PANTHER" id="PTHR37422">
    <property type="entry name" value="TEICHURONIC ACID BIOSYNTHESIS PROTEIN TUAE"/>
    <property type="match status" value="1"/>
</dbReference>
<keyword evidence="4 5" id="KW-0472">Membrane</keyword>
<evidence type="ECO:0000256" key="2">
    <source>
        <dbReference type="ARBA" id="ARBA00022692"/>
    </source>
</evidence>
<dbReference type="PANTHER" id="PTHR37422:SF17">
    <property type="entry name" value="O-ANTIGEN LIGASE"/>
    <property type="match status" value="1"/>
</dbReference>
<dbReference type="Proteomes" id="UP000019202">
    <property type="component" value="Unassembled WGS sequence"/>
</dbReference>
<feature type="transmembrane region" description="Helical" evidence="5">
    <location>
        <begin position="346"/>
        <end position="371"/>
    </location>
</feature>
<feature type="transmembrane region" description="Helical" evidence="5">
    <location>
        <begin position="34"/>
        <end position="50"/>
    </location>
</feature>
<dbReference type="EMBL" id="CBXF010000099">
    <property type="protein sequence ID" value="CDL84058.1"/>
    <property type="molecule type" value="Genomic_DNA"/>
</dbReference>
<feature type="transmembrane region" description="Helical" evidence="5">
    <location>
        <begin position="255"/>
        <end position="274"/>
    </location>
</feature>
<dbReference type="Pfam" id="PF04932">
    <property type="entry name" value="Wzy_C"/>
    <property type="match status" value="1"/>
</dbReference>
<dbReference type="GO" id="GO:0016020">
    <property type="term" value="C:membrane"/>
    <property type="evidence" value="ECO:0007669"/>
    <property type="project" value="UniProtKB-SubCell"/>
</dbReference>
<keyword evidence="8" id="KW-1185">Reference proteome</keyword>
<evidence type="ECO:0000313" key="8">
    <source>
        <dbReference type="Proteomes" id="UP000019202"/>
    </source>
</evidence>
<evidence type="ECO:0000256" key="3">
    <source>
        <dbReference type="ARBA" id="ARBA00022989"/>
    </source>
</evidence>
<accession>W1J1X3</accession>
<evidence type="ECO:0000256" key="4">
    <source>
        <dbReference type="ARBA" id="ARBA00023136"/>
    </source>
</evidence>
<protein>
    <submittedName>
        <fullName evidence="7">O-antigen ligase</fullName>
    </submittedName>
</protein>
<dbReference type="InterPro" id="IPR007016">
    <property type="entry name" value="O-antigen_ligase-rel_domated"/>
</dbReference>